<organism evidence="1 2">
    <name type="scientific">Protea cynaroides</name>
    <dbReference type="NCBI Taxonomy" id="273540"/>
    <lineage>
        <taxon>Eukaryota</taxon>
        <taxon>Viridiplantae</taxon>
        <taxon>Streptophyta</taxon>
        <taxon>Embryophyta</taxon>
        <taxon>Tracheophyta</taxon>
        <taxon>Spermatophyta</taxon>
        <taxon>Magnoliopsida</taxon>
        <taxon>Proteales</taxon>
        <taxon>Proteaceae</taxon>
        <taxon>Protea</taxon>
    </lineage>
</organism>
<reference evidence="1" key="1">
    <citation type="journal article" date="2023" name="Plant J.">
        <title>The genome of the king protea, Protea cynaroides.</title>
        <authorList>
            <person name="Chang J."/>
            <person name="Duong T.A."/>
            <person name="Schoeman C."/>
            <person name="Ma X."/>
            <person name="Roodt D."/>
            <person name="Barker N."/>
            <person name="Li Z."/>
            <person name="Van de Peer Y."/>
            <person name="Mizrachi E."/>
        </authorList>
    </citation>
    <scope>NUCLEOTIDE SEQUENCE</scope>
    <source>
        <tissue evidence="1">Young leaves</tissue>
    </source>
</reference>
<sequence>MNKSKFSAITYPSNIVEHFLKNPEGLSNFPMPCKVLVVRWQKTANTGNIQQRSQRDCVFFLSYKADNFSLFFQILTENSPSHSVFICGRKQNLRCLDHNLLFARKNMHNKNK</sequence>
<protein>
    <submittedName>
        <fullName evidence="1">Uncharacterized protein</fullName>
    </submittedName>
</protein>
<evidence type="ECO:0000313" key="2">
    <source>
        <dbReference type="Proteomes" id="UP001141806"/>
    </source>
</evidence>
<proteinExistence type="predicted"/>
<keyword evidence="2" id="KW-1185">Reference proteome</keyword>
<gene>
    <name evidence="1" type="ORF">NE237_001864</name>
</gene>
<name>A0A9Q0KTW9_9MAGN</name>
<dbReference type="AlphaFoldDB" id="A0A9Q0KTW9"/>
<evidence type="ECO:0000313" key="1">
    <source>
        <dbReference type="EMBL" id="KAJ4976758.1"/>
    </source>
</evidence>
<accession>A0A9Q0KTW9</accession>
<comment type="caution">
    <text evidence="1">The sequence shown here is derived from an EMBL/GenBank/DDBJ whole genome shotgun (WGS) entry which is preliminary data.</text>
</comment>
<dbReference type="Proteomes" id="UP001141806">
    <property type="component" value="Unassembled WGS sequence"/>
</dbReference>
<dbReference type="EMBL" id="JAMYWD010000003">
    <property type="protein sequence ID" value="KAJ4976758.1"/>
    <property type="molecule type" value="Genomic_DNA"/>
</dbReference>